<proteinExistence type="inferred from homology"/>
<protein>
    <recommendedName>
        <fullName evidence="7">Chitinase domain-containing protein 1</fullName>
    </recommendedName>
</protein>
<dbReference type="InterPro" id="IPR017853">
    <property type="entry name" value="GH"/>
</dbReference>
<dbReference type="SUPFAM" id="SSF51445">
    <property type="entry name" value="(Trans)glycosidases"/>
    <property type="match status" value="1"/>
</dbReference>
<dbReference type="PANTHER" id="PTHR46066:SF2">
    <property type="entry name" value="CHITINASE DOMAIN-CONTAINING PROTEIN 1"/>
    <property type="match status" value="1"/>
</dbReference>
<dbReference type="Gene3D" id="3.10.50.10">
    <property type="match status" value="1"/>
</dbReference>
<evidence type="ECO:0000256" key="1">
    <source>
        <dbReference type="ARBA" id="ARBA00004371"/>
    </source>
</evidence>
<gene>
    <name evidence="10" type="ORF">HYC85_011136</name>
</gene>
<dbReference type="Gene3D" id="3.20.20.80">
    <property type="entry name" value="Glycosidases"/>
    <property type="match status" value="1"/>
</dbReference>
<keyword evidence="4" id="KW-0964">Secreted</keyword>
<dbReference type="Proteomes" id="UP000593564">
    <property type="component" value="Unassembled WGS sequence"/>
</dbReference>
<keyword evidence="9" id="KW-0812">Transmembrane</keyword>
<evidence type="ECO:0000256" key="3">
    <source>
        <dbReference type="ARBA" id="ARBA00009336"/>
    </source>
</evidence>
<comment type="caution">
    <text evidence="10">The sequence shown here is derived from an EMBL/GenBank/DDBJ whole genome shotgun (WGS) entry which is preliminary data.</text>
</comment>
<comment type="subcellular location">
    <subcellularLocation>
        <location evidence="1">Lysosome</location>
    </subcellularLocation>
    <subcellularLocation>
        <location evidence="2">Secreted</location>
    </subcellularLocation>
</comment>
<dbReference type="GO" id="GO:0005764">
    <property type="term" value="C:lysosome"/>
    <property type="evidence" value="ECO:0007669"/>
    <property type="project" value="UniProtKB-SubCell"/>
</dbReference>
<feature type="transmembrane region" description="Helical" evidence="9">
    <location>
        <begin position="259"/>
        <end position="283"/>
    </location>
</feature>
<keyword evidence="9" id="KW-0472">Membrane</keyword>
<keyword evidence="6" id="KW-0458">Lysosome</keyword>
<evidence type="ECO:0000256" key="9">
    <source>
        <dbReference type="SAM" id="Phobius"/>
    </source>
</evidence>
<evidence type="ECO:0000313" key="10">
    <source>
        <dbReference type="EMBL" id="KAF5953192.1"/>
    </source>
</evidence>
<evidence type="ECO:0000256" key="5">
    <source>
        <dbReference type="ARBA" id="ARBA00022729"/>
    </source>
</evidence>
<reference evidence="11" key="1">
    <citation type="journal article" date="2020" name="Nat. Commun.">
        <title>Genome assembly of wild tea tree DASZ reveals pedigree and selection history of tea varieties.</title>
        <authorList>
            <person name="Zhang W."/>
            <person name="Zhang Y."/>
            <person name="Qiu H."/>
            <person name="Guo Y."/>
            <person name="Wan H."/>
            <person name="Zhang X."/>
            <person name="Scossa F."/>
            <person name="Alseekh S."/>
            <person name="Zhang Q."/>
            <person name="Wang P."/>
            <person name="Xu L."/>
            <person name="Schmidt M.H."/>
            <person name="Jia X."/>
            <person name="Li D."/>
            <person name="Zhu A."/>
            <person name="Guo F."/>
            <person name="Chen W."/>
            <person name="Ni D."/>
            <person name="Usadel B."/>
            <person name="Fernie A.R."/>
            <person name="Wen W."/>
        </authorList>
    </citation>
    <scope>NUCLEOTIDE SEQUENCE [LARGE SCALE GENOMIC DNA]</scope>
    <source>
        <strain evidence="11">cv. G240</strain>
    </source>
</reference>
<evidence type="ECO:0000256" key="7">
    <source>
        <dbReference type="ARBA" id="ARBA00040976"/>
    </source>
</evidence>
<accession>A0A7J7HJY0</accession>
<keyword evidence="5" id="KW-0732">Signal</keyword>
<evidence type="ECO:0000313" key="11">
    <source>
        <dbReference type="Proteomes" id="UP000593564"/>
    </source>
</evidence>
<dbReference type="InterPro" id="IPR029070">
    <property type="entry name" value="Chitinase_insertion_sf"/>
</dbReference>
<evidence type="ECO:0000256" key="8">
    <source>
        <dbReference type="SAM" id="MobiDB-lite"/>
    </source>
</evidence>
<evidence type="ECO:0000256" key="4">
    <source>
        <dbReference type="ARBA" id="ARBA00022525"/>
    </source>
</evidence>
<feature type="transmembrane region" description="Helical" evidence="9">
    <location>
        <begin position="186"/>
        <end position="205"/>
    </location>
</feature>
<reference evidence="10 11" key="2">
    <citation type="submission" date="2020-07" db="EMBL/GenBank/DDBJ databases">
        <title>Genome assembly of wild tea tree DASZ reveals pedigree and selection history of tea varieties.</title>
        <authorList>
            <person name="Zhang W."/>
        </authorList>
    </citation>
    <scope>NUCLEOTIDE SEQUENCE [LARGE SCALE GENOMIC DNA]</scope>
    <source>
        <strain evidence="11">cv. G240</strain>
        <tissue evidence="10">Leaf</tissue>
    </source>
</reference>
<sequence length="547" mass="62321">MPLSRAFQILAKKGHLKPFEPWPLPKNLPLTHDATLYCAYHQQSGHSTDGCFCLRHEVQDLIDNEVILSPTSAKSVTTELLDFEDTASSFVLKFSTTHFQSDCVHILVLTIFVFFVSESSVVIITNEDCLQNAAALSRQGATFRCHESLFKPGATFRCRAALFKQGAIFHCLRSKLTCVHCITPAYGLRLSMLSLVWYVPVLFALKHRSETFVYALIPRCMGKRREKRVATATGSNHRRDRHRTTDSAADSNPNRDRKLFIIFVVFFIVLPAISLIVYTTLFASRTDTSLPNSHQPGLAKIDMNYLQVLTENSKLSENTSHRHFRNPVLAYITPWNSRGYDIAKTCNSKFTHLSPVWYDLKSQGTKLVLEGRHNADKGWLSELRMKGNALVLPRVVLEAFPNELLKKKQQRKKAIDLIVRECEEMEYDGIVLESWSRWAAYRVLHDPDMRNTAVLVLNDLQLSGLGGGAITGRDYLSLLEQHKPSFQWEKNSAEHFFIYSDNQHVKHAVFYPSLMSISMRLEEARSWGAGISIWEIGQGLDYFFDLL</sequence>
<dbReference type="PANTHER" id="PTHR46066">
    <property type="entry name" value="CHITINASE DOMAIN-CONTAINING PROTEIN 1 FAMILY MEMBER"/>
    <property type="match status" value="1"/>
</dbReference>
<feature type="region of interest" description="Disordered" evidence="8">
    <location>
        <begin position="228"/>
        <end position="250"/>
    </location>
</feature>
<dbReference type="GO" id="GO:0070492">
    <property type="term" value="F:oligosaccharide binding"/>
    <property type="evidence" value="ECO:0007669"/>
    <property type="project" value="TreeGrafter"/>
</dbReference>
<dbReference type="EMBL" id="JACBKZ010000004">
    <property type="protein sequence ID" value="KAF5953192.1"/>
    <property type="molecule type" value="Genomic_DNA"/>
</dbReference>
<dbReference type="GO" id="GO:0012505">
    <property type="term" value="C:endomembrane system"/>
    <property type="evidence" value="ECO:0007669"/>
    <property type="project" value="TreeGrafter"/>
</dbReference>
<dbReference type="GO" id="GO:0005576">
    <property type="term" value="C:extracellular region"/>
    <property type="evidence" value="ECO:0007669"/>
    <property type="project" value="UniProtKB-SubCell"/>
</dbReference>
<name>A0A7J7HJY0_CAMSI</name>
<keyword evidence="9" id="KW-1133">Transmembrane helix</keyword>
<dbReference type="FunFam" id="3.10.50.10:FF:000002">
    <property type="entry name" value="Chitinase domain-containing protein 1"/>
    <property type="match status" value="1"/>
</dbReference>
<organism evidence="10 11">
    <name type="scientific">Camellia sinensis</name>
    <name type="common">Tea plant</name>
    <name type="synonym">Thea sinensis</name>
    <dbReference type="NCBI Taxonomy" id="4442"/>
    <lineage>
        <taxon>Eukaryota</taxon>
        <taxon>Viridiplantae</taxon>
        <taxon>Streptophyta</taxon>
        <taxon>Embryophyta</taxon>
        <taxon>Tracheophyta</taxon>
        <taxon>Spermatophyta</taxon>
        <taxon>Magnoliopsida</taxon>
        <taxon>eudicotyledons</taxon>
        <taxon>Gunneridae</taxon>
        <taxon>Pentapetalae</taxon>
        <taxon>asterids</taxon>
        <taxon>Ericales</taxon>
        <taxon>Theaceae</taxon>
        <taxon>Camellia</taxon>
    </lineage>
</organism>
<comment type="similarity">
    <text evidence="3">Belongs to the glycosyl hydrolase 18 family.</text>
</comment>
<keyword evidence="11" id="KW-1185">Reference proteome</keyword>
<dbReference type="AlphaFoldDB" id="A0A7J7HJY0"/>
<evidence type="ECO:0000256" key="2">
    <source>
        <dbReference type="ARBA" id="ARBA00004613"/>
    </source>
</evidence>
<evidence type="ECO:0000256" key="6">
    <source>
        <dbReference type="ARBA" id="ARBA00023228"/>
    </source>
</evidence>